<keyword evidence="7" id="KW-0732">Signal</keyword>
<dbReference type="VEuPathDB" id="FungiDB:PV07_04854"/>
<evidence type="ECO:0000256" key="4">
    <source>
        <dbReference type="ARBA" id="ARBA00012744"/>
    </source>
</evidence>
<gene>
    <name evidence="16" type="ORF">PV07_04854</name>
</gene>
<evidence type="ECO:0000256" key="5">
    <source>
        <dbReference type="ARBA" id="ARBA00022512"/>
    </source>
</evidence>
<dbReference type="Proteomes" id="UP000054466">
    <property type="component" value="Unassembled WGS sequence"/>
</dbReference>
<dbReference type="AlphaFoldDB" id="A0A0D2AUV7"/>
<dbReference type="OrthoDB" id="4082933at2759"/>
<dbReference type="GO" id="GO:0071555">
    <property type="term" value="P:cell wall organization"/>
    <property type="evidence" value="ECO:0007669"/>
    <property type="project" value="TreeGrafter"/>
</dbReference>
<keyword evidence="9" id="KW-0326">Glycosidase</keyword>
<feature type="region of interest" description="Disordered" evidence="15">
    <location>
        <begin position="423"/>
        <end position="469"/>
    </location>
</feature>
<feature type="region of interest" description="Disordered" evidence="15">
    <location>
        <begin position="60"/>
        <end position="86"/>
    </location>
</feature>
<feature type="compositionally biased region" description="Low complexity" evidence="15">
    <location>
        <begin position="146"/>
        <end position="158"/>
    </location>
</feature>
<proteinExistence type="inferred from homology"/>
<evidence type="ECO:0000256" key="9">
    <source>
        <dbReference type="ARBA" id="ARBA00023295"/>
    </source>
</evidence>
<evidence type="ECO:0000313" key="17">
    <source>
        <dbReference type="Proteomes" id="UP000054466"/>
    </source>
</evidence>
<dbReference type="GO" id="GO:0009986">
    <property type="term" value="C:cell surface"/>
    <property type="evidence" value="ECO:0007669"/>
    <property type="project" value="TreeGrafter"/>
</dbReference>
<dbReference type="GO" id="GO:0005576">
    <property type="term" value="C:extracellular region"/>
    <property type="evidence" value="ECO:0007669"/>
    <property type="project" value="TreeGrafter"/>
</dbReference>
<evidence type="ECO:0000256" key="13">
    <source>
        <dbReference type="ARBA" id="ARBA00041516"/>
    </source>
</evidence>
<dbReference type="GO" id="GO:0009277">
    <property type="term" value="C:fungal-type cell wall"/>
    <property type="evidence" value="ECO:0007669"/>
    <property type="project" value="TreeGrafter"/>
</dbReference>
<evidence type="ECO:0000256" key="11">
    <source>
        <dbReference type="ARBA" id="ARBA00039284"/>
    </source>
</evidence>
<accession>A0A0D2AUV7</accession>
<comment type="catalytic activity">
    <reaction evidence="1">
        <text>Hydrolysis of terminal, non-reducing beta-D-glucosyl residues with release of beta-D-glucose.</text>
        <dbReference type="EC" id="3.2.1.21"/>
    </reaction>
</comment>
<keyword evidence="17" id="KW-1185">Reference proteome</keyword>
<feature type="region of interest" description="Disordered" evidence="15">
    <location>
        <begin position="135"/>
        <end position="158"/>
    </location>
</feature>
<evidence type="ECO:0000256" key="8">
    <source>
        <dbReference type="ARBA" id="ARBA00022801"/>
    </source>
</evidence>
<dbReference type="GeneID" id="27344048"/>
<dbReference type="HOGENOM" id="CLU_027285_2_0_1"/>
<comment type="subcellular location">
    <subcellularLocation>
        <location evidence="2">Secreted</location>
        <location evidence="2">Cell wall</location>
    </subcellularLocation>
</comment>
<evidence type="ECO:0000256" key="3">
    <source>
        <dbReference type="ARBA" id="ARBA00008773"/>
    </source>
</evidence>
<dbReference type="EC" id="3.2.1.21" evidence="4"/>
<feature type="compositionally biased region" description="Low complexity" evidence="15">
    <location>
        <begin position="428"/>
        <end position="469"/>
    </location>
</feature>
<evidence type="ECO:0000256" key="12">
    <source>
        <dbReference type="ARBA" id="ARBA00041495"/>
    </source>
</evidence>
<dbReference type="SUPFAM" id="SSF51445">
    <property type="entry name" value="(Trans)glycosidases"/>
    <property type="match status" value="1"/>
</dbReference>
<reference evidence="16 17" key="1">
    <citation type="submission" date="2015-01" db="EMBL/GenBank/DDBJ databases">
        <title>The Genome Sequence of Cladophialophora immunda CBS83496.</title>
        <authorList>
            <consortium name="The Broad Institute Genomics Platform"/>
            <person name="Cuomo C."/>
            <person name="de Hoog S."/>
            <person name="Gorbushina A."/>
            <person name="Stielow B."/>
            <person name="Teixiera M."/>
            <person name="Abouelleil A."/>
            <person name="Chapman S.B."/>
            <person name="Priest M."/>
            <person name="Young S.K."/>
            <person name="Wortman J."/>
            <person name="Nusbaum C."/>
            <person name="Birren B."/>
        </authorList>
    </citation>
    <scope>NUCLEOTIDE SEQUENCE [LARGE SCALE GENOMIC DNA]</scope>
    <source>
        <strain evidence="16 17">CBS 83496</strain>
    </source>
</reference>
<evidence type="ECO:0000256" key="10">
    <source>
        <dbReference type="ARBA" id="ARBA00024983"/>
    </source>
</evidence>
<dbReference type="PANTHER" id="PTHR16631:SF24">
    <property type="entry name" value="FAMILY 17 GLUCOSIDASE SCW11-RELATED"/>
    <property type="match status" value="1"/>
</dbReference>
<evidence type="ECO:0000256" key="2">
    <source>
        <dbReference type="ARBA" id="ARBA00004191"/>
    </source>
</evidence>
<feature type="compositionally biased region" description="Basic residues" evidence="15">
    <location>
        <begin position="75"/>
        <end position="84"/>
    </location>
</feature>
<keyword evidence="8" id="KW-0378">Hydrolase</keyword>
<dbReference type="GO" id="GO:0042973">
    <property type="term" value="F:glucan endo-1,3-beta-D-glucosidase activity"/>
    <property type="evidence" value="ECO:0007669"/>
    <property type="project" value="TreeGrafter"/>
</dbReference>
<dbReference type="RefSeq" id="XP_016249223.1">
    <property type="nucleotide sequence ID" value="XM_016391704.1"/>
</dbReference>
<name>A0A0D2AUV7_9EURO</name>
<evidence type="ECO:0000256" key="15">
    <source>
        <dbReference type="SAM" id="MobiDB-lite"/>
    </source>
</evidence>
<evidence type="ECO:0000256" key="6">
    <source>
        <dbReference type="ARBA" id="ARBA00022525"/>
    </source>
</evidence>
<dbReference type="InterPro" id="IPR017853">
    <property type="entry name" value="GH"/>
</dbReference>
<comment type="similarity">
    <text evidence="3">Belongs to the glycosyl hydrolase 17 family.</text>
</comment>
<feature type="compositionally biased region" description="Polar residues" evidence="15">
    <location>
        <begin position="242"/>
        <end position="260"/>
    </location>
</feature>
<evidence type="ECO:0000256" key="14">
    <source>
        <dbReference type="ARBA" id="ARBA00042762"/>
    </source>
</evidence>
<keyword evidence="6" id="KW-0964">Secreted</keyword>
<dbReference type="STRING" id="569365.A0A0D2AUV7"/>
<dbReference type="PANTHER" id="PTHR16631">
    <property type="entry name" value="GLUCAN 1,3-BETA-GLUCOSIDASE"/>
    <property type="match status" value="1"/>
</dbReference>
<comment type="function">
    <text evidence="10">Beta-glucosidases are one of a number of cellulolytic enzymes involved in the degradation of cellulosic biomass. Catalyzes the last step releasing glucose from the inhibitory cellobiose.</text>
</comment>
<organism evidence="16 17">
    <name type="scientific">Cladophialophora immunda</name>
    <dbReference type="NCBI Taxonomy" id="569365"/>
    <lineage>
        <taxon>Eukaryota</taxon>
        <taxon>Fungi</taxon>
        <taxon>Dikarya</taxon>
        <taxon>Ascomycota</taxon>
        <taxon>Pezizomycotina</taxon>
        <taxon>Eurotiomycetes</taxon>
        <taxon>Chaetothyriomycetidae</taxon>
        <taxon>Chaetothyriales</taxon>
        <taxon>Herpotrichiellaceae</taxon>
        <taxon>Cladophialophora</taxon>
    </lineage>
</organism>
<evidence type="ECO:0000256" key="1">
    <source>
        <dbReference type="ARBA" id="ARBA00000448"/>
    </source>
</evidence>
<evidence type="ECO:0000256" key="7">
    <source>
        <dbReference type="ARBA" id="ARBA00022729"/>
    </source>
</evidence>
<feature type="region of interest" description="Disordered" evidence="15">
    <location>
        <begin position="202"/>
        <end position="260"/>
    </location>
</feature>
<sequence>MPICTLSRPSPNFLFLSTRLCSWSLEVLHKSSAFVFVFQRFQLPRPLVYAGILLQATKGSQSEGKSSTRSTSRNLSRHARRRRTTSNMKAVTIAAAGAAVITTVSAASHVKHMHAKLHANVARDTWVDWNATAASTSATPVDGESKTTTSSKAPVKAATTTASSSTSFLWEDWTSTSLAVDPAKTSSTSSSTTFETWADWTSSSSIPVDPATTSTTETWGDWSTSVPVDPASTSTEEHTWGDWTSSSIPVDPATTGTETWSDWSSVEETTTVTLASTITETKYVEPVAATSDSSSWSDWTSSTTSASVAAASVATSSSWSAAAASVAADSCAISIITSYGLPTWYPTPVLAVNTTSSTSSSASWADWTSSTSSTPAAAATTTSTSSYASWADWTSSDPADGAATTTSTSSYTWGDWISASTDIPSSETAPGWAPTPATASVSGGSSYASSGSSSKPSGGSSSGSSGISSNGDSWGMTYSPYTAQGGCKDAGTIAADMAVIAQKGFSSVRVYSTDCSTLENIGGSARDNGLKLILGVWISSTGISGAQGQVSDIVAWAQWDLVELIVVGNEAVFNGYCSASELAGFISSSASAFKGAGYTGAVTTTEPLSVWQDTSSASAFCSVVDVIGANLYAFFNADVTADKAGSFIQSEIDILDSVCSGKAVYVLESGWPHAGNCNGLACPSPENQATALKGIQATAGAQVVFLSYEDEPWKEPGQFGVEQYWGCVSVF</sequence>
<feature type="compositionally biased region" description="Polar residues" evidence="15">
    <location>
        <begin position="202"/>
        <end position="234"/>
    </location>
</feature>
<evidence type="ECO:0000313" key="16">
    <source>
        <dbReference type="EMBL" id="KIW29007.1"/>
    </source>
</evidence>
<dbReference type="EMBL" id="KN847042">
    <property type="protein sequence ID" value="KIW29007.1"/>
    <property type="molecule type" value="Genomic_DNA"/>
</dbReference>
<keyword evidence="5" id="KW-0134">Cell wall</keyword>
<dbReference type="InterPro" id="IPR050732">
    <property type="entry name" value="Beta-glucan_modifiers"/>
</dbReference>
<protein>
    <recommendedName>
        <fullName evidence="11">Probable beta-glucosidase btgE</fullName>
        <ecNumber evidence="4">3.2.1.21</ecNumber>
    </recommendedName>
    <alternativeName>
        <fullName evidence="12">Beta-D-glucoside glucohydrolase btgE</fullName>
    </alternativeName>
    <alternativeName>
        <fullName evidence="14">Cellobiase btgE</fullName>
    </alternativeName>
    <alternativeName>
        <fullName evidence="13">Gentiobiase btgE</fullName>
    </alternativeName>
</protein>